<gene>
    <name evidence="1" type="ORF">PHMEG_0007799</name>
</gene>
<keyword evidence="2" id="KW-1185">Reference proteome</keyword>
<accession>A0A225WLZ5</accession>
<dbReference type="OrthoDB" id="126226at2759"/>
<reference evidence="2" key="1">
    <citation type="submission" date="2017-03" db="EMBL/GenBank/DDBJ databases">
        <title>Phytopthora megakarya and P. palmivora, two closely related causual agents of cacao black pod achieved similar genome size and gene model numbers by different mechanisms.</title>
        <authorList>
            <person name="Ali S."/>
            <person name="Shao J."/>
            <person name="Larry D.J."/>
            <person name="Kronmiller B."/>
            <person name="Shen D."/>
            <person name="Strem M.D."/>
            <person name="Melnick R.L."/>
            <person name="Guiltinan M.J."/>
            <person name="Tyler B.M."/>
            <person name="Meinhardt L.W."/>
            <person name="Bailey B.A."/>
        </authorList>
    </citation>
    <scope>NUCLEOTIDE SEQUENCE [LARGE SCALE GENOMIC DNA]</scope>
    <source>
        <strain evidence="2">zdho120</strain>
    </source>
</reference>
<proteinExistence type="predicted"/>
<organism evidence="1 2">
    <name type="scientific">Phytophthora megakarya</name>
    <dbReference type="NCBI Taxonomy" id="4795"/>
    <lineage>
        <taxon>Eukaryota</taxon>
        <taxon>Sar</taxon>
        <taxon>Stramenopiles</taxon>
        <taxon>Oomycota</taxon>
        <taxon>Peronosporomycetes</taxon>
        <taxon>Peronosporales</taxon>
        <taxon>Peronosporaceae</taxon>
        <taxon>Phytophthora</taxon>
    </lineage>
</organism>
<evidence type="ECO:0000313" key="1">
    <source>
        <dbReference type="EMBL" id="OWZ18159.1"/>
    </source>
</evidence>
<protein>
    <submittedName>
        <fullName evidence="1">Uncharacterized protein</fullName>
    </submittedName>
</protein>
<comment type="caution">
    <text evidence="1">The sequence shown here is derived from an EMBL/GenBank/DDBJ whole genome shotgun (WGS) entry which is preliminary data.</text>
</comment>
<evidence type="ECO:0000313" key="2">
    <source>
        <dbReference type="Proteomes" id="UP000198211"/>
    </source>
</evidence>
<dbReference type="EMBL" id="NBNE01000633">
    <property type="protein sequence ID" value="OWZ18159.1"/>
    <property type="molecule type" value="Genomic_DNA"/>
</dbReference>
<dbReference type="Proteomes" id="UP000198211">
    <property type="component" value="Unassembled WGS sequence"/>
</dbReference>
<dbReference type="AlphaFoldDB" id="A0A225WLZ5"/>
<name>A0A225WLZ5_9STRA</name>
<sequence length="91" mass="10104">MDIQFIGNAYEAAEYTAAYVSKSEPDTIRFRKVISDAVKRCDSNLPNYVIFKKVANATLSVSEVSGQKAKYTLLIEFSMDGKSRNVVKGKS</sequence>